<keyword evidence="2" id="KW-0547">Nucleotide-binding</keyword>
<dbReference type="EMBL" id="JACRWG010000001">
    <property type="protein sequence ID" value="MBC6008825.1"/>
    <property type="molecule type" value="Genomic_DNA"/>
</dbReference>
<dbReference type="PANTHER" id="PTHR40396:SF1">
    <property type="entry name" value="ATPASE AAA-TYPE CORE DOMAIN-CONTAINING PROTEIN"/>
    <property type="match status" value="1"/>
</dbReference>
<dbReference type="RefSeq" id="WP_117517491.1">
    <property type="nucleotide sequence ID" value="NZ_JACRWG010000001.1"/>
</dbReference>
<dbReference type="GO" id="GO:0005524">
    <property type="term" value="F:ATP binding"/>
    <property type="evidence" value="ECO:0007669"/>
    <property type="project" value="UniProtKB-KW"/>
</dbReference>
<proteinExistence type="predicted"/>
<dbReference type="SUPFAM" id="SSF52540">
    <property type="entry name" value="P-loop containing nucleoside triphosphate hydrolases"/>
    <property type="match status" value="1"/>
</dbReference>
<protein>
    <submittedName>
        <fullName evidence="2">ATP-binding protein</fullName>
    </submittedName>
</protein>
<keyword evidence="2" id="KW-0067">ATP-binding</keyword>
<dbReference type="Proteomes" id="UP000603474">
    <property type="component" value="Unassembled WGS sequence"/>
</dbReference>
<dbReference type="InterPro" id="IPR027417">
    <property type="entry name" value="P-loop_NTPase"/>
</dbReference>
<evidence type="ECO:0000313" key="2">
    <source>
        <dbReference type="EMBL" id="MBC6008825.1"/>
    </source>
</evidence>
<evidence type="ECO:0000313" key="3">
    <source>
        <dbReference type="Proteomes" id="UP000603474"/>
    </source>
</evidence>
<accession>A0ABR7K804</accession>
<comment type="caution">
    <text evidence="2">The sequence shown here is derived from an EMBL/GenBank/DDBJ whole genome shotgun (WGS) entry which is preliminary data.</text>
</comment>
<organism evidence="2 3">
    <name type="scientific">Catenibacterium faecis</name>
    <dbReference type="NCBI Taxonomy" id="2764323"/>
    <lineage>
        <taxon>Bacteria</taxon>
        <taxon>Bacillati</taxon>
        <taxon>Bacillota</taxon>
        <taxon>Erysipelotrichia</taxon>
        <taxon>Erysipelotrichales</taxon>
        <taxon>Coprobacillaceae</taxon>
        <taxon>Catenibacterium</taxon>
    </lineage>
</organism>
<feature type="domain" description="ATPase AAA-type core" evidence="1">
    <location>
        <begin position="43"/>
        <end position="388"/>
    </location>
</feature>
<dbReference type="PANTHER" id="PTHR40396">
    <property type="entry name" value="ATPASE-LIKE PROTEIN"/>
    <property type="match status" value="1"/>
</dbReference>
<keyword evidence="3" id="KW-1185">Reference proteome</keyword>
<name>A0ABR7K804_9FIRM</name>
<dbReference type="InterPro" id="IPR003959">
    <property type="entry name" value="ATPase_AAA_core"/>
</dbReference>
<sequence>MKELVRIEEIKINGIKNVCHGKISFNEYSNILKGNFHDLKSVLGIYGQNGSGKTTVLEVTKLLKNILIGNKLPDYFDKFINNECENAEISYTFFINSMASKQLVTYTFLIGLIDEKYQIYSEKIVSKEYSETENKWKPQVTLIECTNQEIVLKKLANKISKDSLIELRVAQDIEKGTSFIFHKRNNKILLEQLTNTIRNDDQRLIDVLRLLPLYAETSLIIIENDVMGSINLNTYVPINLYLSKNDSLKMGEIAVNLLKPNEMPMEVFKDLEIVIKQIDIVLNAIIPSIRLEITNQKKQFLKNGEDGINFEIVSIRNNKLIPLKYESEGIKRLISVISSMIAAFNNYSICLMIDEFDSGIFEYLLGELVEIIDESAKGQFVFTSHNLRALEKLSYKSIIVTTANTNNRYIQLTGIKSNNNVRDYYYTNILLGGQCEPIYEETKNFKIKRAFRKAGSFNE</sequence>
<evidence type="ECO:0000259" key="1">
    <source>
        <dbReference type="Pfam" id="PF13304"/>
    </source>
</evidence>
<reference evidence="2 3" key="1">
    <citation type="submission" date="2020-08" db="EMBL/GenBank/DDBJ databases">
        <authorList>
            <person name="Liu C."/>
            <person name="Sun Q."/>
        </authorList>
    </citation>
    <scope>NUCLEOTIDE SEQUENCE [LARGE SCALE GENOMIC DNA]</scope>
    <source>
        <strain evidence="2 3">NSJ-22</strain>
    </source>
</reference>
<dbReference type="Gene3D" id="3.40.50.300">
    <property type="entry name" value="P-loop containing nucleotide triphosphate hydrolases"/>
    <property type="match status" value="2"/>
</dbReference>
<dbReference type="Pfam" id="PF13304">
    <property type="entry name" value="AAA_21"/>
    <property type="match status" value="1"/>
</dbReference>
<gene>
    <name evidence="2" type="ORF">H8909_00910</name>
</gene>